<dbReference type="SUPFAM" id="SSF51182">
    <property type="entry name" value="RmlC-like cupins"/>
    <property type="match status" value="1"/>
</dbReference>
<accession>A0A2C9L984</accession>
<feature type="domain" description="Pirin N-terminal" evidence="4">
    <location>
        <begin position="23"/>
        <end position="114"/>
    </location>
</feature>
<feature type="binding site" evidence="2">
    <location>
        <position position="100"/>
    </location>
    <ligand>
        <name>Fe cation</name>
        <dbReference type="ChEBI" id="CHEBI:24875"/>
    </ligand>
</feature>
<dbReference type="Gene3D" id="2.60.120.10">
    <property type="entry name" value="Jelly Rolls"/>
    <property type="match status" value="2"/>
</dbReference>
<dbReference type="PANTHER" id="PTHR13903:SF8">
    <property type="entry name" value="PIRIN"/>
    <property type="match status" value="1"/>
</dbReference>
<reference evidence="6" key="1">
    <citation type="submission" date="2020-05" db="UniProtKB">
        <authorList>
            <consortium name="EnsemblMetazoa"/>
        </authorList>
    </citation>
    <scope>IDENTIFICATION</scope>
    <source>
        <strain evidence="6">BB02</strain>
    </source>
</reference>
<dbReference type="InterPro" id="IPR011051">
    <property type="entry name" value="RmlC_Cupin_sf"/>
</dbReference>
<organism evidence="6 7">
    <name type="scientific">Biomphalaria glabrata</name>
    <name type="common">Bloodfluke planorb</name>
    <name type="synonym">Freshwater snail</name>
    <dbReference type="NCBI Taxonomy" id="6526"/>
    <lineage>
        <taxon>Eukaryota</taxon>
        <taxon>Metazoa</taxon>
        <taxon>Spiralia</taxon>
        <taxon>Lophotrochozoa</taxon>
        <taxon>Mollusca</taxon>
        <taxon>Gastropoda</taxon>
        <taxon>Heterobranchia</taxon>
        <taxon>Euthyneura</taxon>
        <taxon>Panpulmonata</taxon>
        <taxon>Hygrophila</taxon>
        <taxon>Lymnaeoidea</taxon>
        <taxon>Planorbidae</taxon>
        <taxon>Biomphalaria</taxon>
    </lineage>
</organism>
<evidence type="ECO:0000256" key="2">
    <source>
        <dbReference type="PIRSR" id="PIRSR006232-1"/>
    </source>
</evidence>
<feature type="binding site" evidence="2">
    <location>
        <position position="98"/>
    </location>
    <ligand>
        <name>Fe cation</name>
        <dbReference type="ChEBI" id="CHEBI:24875"/>
    </ligand>
</feature>
<keyword evidence="2" id="KW-0479">Metal-binding</keyword>
<dbReference type="CDD" id="cd02247">
    <property type="entry name" value="cupin_pirin_C"/>
    <property type="match status" value="1"/>
</dbReference>
<dbReference type="EnsemblMetazoa" id="BGLB028351-RA">
    <property type="protein sequence ID" value="BGLB028351-PA"/>
    <property type="gene ID" value="BGLB028351"/>
</dbReference>
<dbReference type="VEuPathDB" id="VectorBase:BGLB028351"/>
<dbReference type="Pfam" id="PF02678">
    <property type="entry name" value="Pirin"/>
    <property type="match status" value="1"/>
</dbReference>
<dbReference type="Pfam" id="PF05726">
    <property type="entry name" value="Pirin_C"/>
    <property type="match status" value="1"/>
</dbReference>
<dbReference type="VEuPathDB" id="VectorBase:BGLAX_034686"/>
<evidence type="ECO:0000256" key="1">
    <source>
        <dbReference type="ARBA" id="ARBA00008416"/>
    </source>
</evidence>
<keyword evidence="2" id="KW-0408">Iron</keyword>
<dbReference type="InterPro" id="IPR012093">
    <property type="entry name" value="Pirin"/>
</dbReference>
<dbReference type="PANTHER" id="PTHR13903">
    <property type="entry name" value="PIRIN-RELATED"/>
    <property type="match status" value="1"/>
</dbReference>
<dbReference type="InterPro" id="IPR014710">
    <property type="entry name" value="RmlC-like_jellyroll"/>
</dbReference>
<dbReference type="AlphaFoldDB" id="A0A2C9L984"/>
<dbReference type="Proteomes" id="UP000076420">
    <property type="component" value="Unassembled WGS sequence"/>
</dbReference>
<protein>
    <recommendedName>
        <fullName evidence="8">Pirin</fullName>
    </recommendedName>
</protein>
<dbReference type="KEGG" id="bgt:106057301"/>
<feature type="binding site" evidence="2">
    <location>
        <position position="56"/>
    </location>
    <ligand>
        <name>Fe cation</name>
        <dbReference type="ChEBI" id="CHEBI:24875"/>
    </ligand>
</feature>
<dbReference type="InterPro" id="IPR008778">
    <property type="entry name" value="Pirin_C_dom"/>
</dbReference>
<sequence>MSRTVHLIVESGDHEDGAGAKVRSGFGYGELRNLDPFLMIGEFICKDPEGFPDHPHRGFETVTYMLEGENFHRDFMGHKGTLRPGDVQWMTAGRGIVHCEMPGKDVAWGLQLWVNLRKSDKMTSPAYQELEDKDIPKGEKNGVKVKVIAGEAFGVKSRVYTRTPTYYLDFKMSPGSQLDQPVPKGWNTFIYTLSGEAWFGPETESKLCKAHHTITFNTDGDSIHVHNKSEEPCHFVMLSGEPIKEPVVQHGPFVMTTQEEIKQAFSDYRNCKNGFENAATWKSEYV</sequence>
<comment type="cofactor">
    <cofactor evidence="2">
        <name>Fe cation</name>
        <dbReference type="ChEBI" id="CHEBI:24875"/>
    </cofactor>
    <text evidence="2">Binds 1 Fe cation per subunit.</text>
</comment>
<dbReference type="PIRSF" id="PIRSF006232">
    <property type="entry name" value="Pirin"/>
    <property type="match status" value="1"/>
</dbReference>
<evidence type="ECO:0000256" key="3">
    <source>
        <dbReference type="RuleBase" id="RU003457"/>
    </source>
</evidence>
<evidence type="ECO:0008006" key="8">
    <source>
        <dbReference type="Google" id="ProtNLM"/>
    </source>
</evidence>
<comment type="similarity">
    <text evidence="1 3">Belongs to the pirin family.</text>
</comment>
<feature type="domain" description="Pirin C-terminal" evidence="5">
    <location>
        <begin position="167"/>
        <end position="274"/>
    </location>
</feature>
<dbReference type="OrthoDB" id="198735at2759"/>
<dbReference type="STRING" id="6526.A0A2C9L984"/>
<dbReference type="CDD" id="cd02909">
    <property type="entry name" value="cupin_pirin_N"/>
    <property type="match status" value="1"/>
</dbReference>
<dbReference type="GO" id="GO:0005634">
    <property type="term" value="C:nucleus"/>
    <property type="evidence" value="ECO:0007669"/>
    <property type="project" value="TreeGrafter"/>
</dbReference>
<evidence type="ECO:0000313" key="7">
    <source>
        <dbReference type="Proteomes" id="UP000076420"/>
    </source>
</evidence>
<evidence type="ECO:0000313" key="6">
    <source>
        <dbReference type="EnsemblMetazoa" id="BGLB028351-PA"/>
    </source>
</evidence>
<proteinExistence type="inferred from homology"/>
<evidence type="ECO:0000259" key="4">
    <source>
        <dbReference type="Pfam" id="PF02678"/>
    </source>
</evidence>
<name>A0A2C9L984_BIOGL</name>
<evidence type="ECO:0000259" key="5">
    <source>
        <dbReference type="Pfam" id="PF05726"/>
    </source>
</evidence>
<dbReference type="InterPro" id="IPR003829">
    <property type="entry name" value="Pirin_N_dom"/>
</dbReference>
<gene>
    <name evidence="6" type="primary">106057301</name>
</gene>
<dbReference type="GO" id="GO:0008127">
    <property type="term" value="F:quercetin 2,3-dioxygenase activity"/>
    <property type="evidence" value="ECO:0007669"/>
    <property type="project" value="TreeGrafter"/>
</dbReference>
<dbReference type="GO" id="GO:0046872">
    <property type="term" value="F:metal ion binding"/>
    <property type="evidence" value="ECO:0007669"/>
    <property type="project" value="UniProtKB-KW"/>
</dbReference>
<feature type="binding site" evidence="2">
    <location>
        <position position="54"/>
    </location>
    <ligand>
        <name>Fe cation</name>
        <dbReference type="ChEBI" id="CHEBI:24875"/>
    </ligand>
</feature>